<dbReference type="PANTHER" id="PTHR24365">
    <property type="entry name" value="TOLL-LIKE RECEPTOR"/>
    <property type="match status" value="1"/>
</dbReference>
<keyword evidence="4 11" id="KW-0812">Transmembrane</keyword>
<keyword evidence="5" id="KW-0732">Signal</keyword>
<evidence type="ECO:0000313" key="13">
    <source>
        <dbReference type="EMBL" id="CAG2237053.1"/>
    </source>
</evidence>
<accession>A0A8S3U0R1</accession>
<dbReference type="InterPro" id="IPR035897">
    <property type="entry name" value="Toll_tir_struct_dom_sf"/>
</dbReference>
<dbReference type="Pfam" id="PF01582">
    <property type="entry name" value="TIR"/>
    <property type="match status" value="1"/>
</dbReference>
<dbReference type="PROSITE" id="PS51450">
    <property type="entry name" value="LRR"/>
    <property type="match status" value="1"/>
</dbReference>
<proteinExistence type="inferred from homology"/>
<dbReference type="EMBL" id="CAJPWZ010002373">
    <property type="protein sequence ID" value="CAG2237053.1"/>
    <property type="molecule type" value="Genomic_DNA"/>
</dbReference>
<keyword evidence="10" id="KW-0325">Glycoprotein</keyword>
<sequence>MKNVYVRGLRNVERLFLDNNKLTKVPKWCSNVNSSYVPNLKTLFLGNNNIGDLGTNNFKCLPSVLYLNLDGIQTGRIQDNVFSSMPHITKLILSRIGNPLKKISEFAFNSSSLSKLDMSLNNFHFERATTKIFSFCQNVVNLDLSKNIMPKNLTMFREIIQQLPNLQKLTLVKCGISEIPDMLFASFKMIWSINFSQNRIFHWTNLFLNVTSLTKVDLSMNAISIINQTSFSKEVLVSIKELNLDANIFSCTCDQLWFLNWTKYHMNKVVNFKHYKCKHPIDMDGLLLSNYHPTVENCTPWNPVNTIIIGLAGSGAVIVVIIVLIVRCQSNIKNYIYLFRVTYNKRRGYLTLDNDEDFEYNAFVVYCEADSDWVHTKFIQRVENIAGLKLCIHHRDFEIGQPIIGNINKFVEKSRKVVVIMSNDFAKSEWCQWEVDVVQEKRRRIGRDVFLLVMLKNIDSSHMTSHLRALLASGHHVKYSSGVGEDLFWRAVVEGLKIPLPYPPVALLRQ</sequence>
<dbReference type="GO" id="GO:0007165">
    <property type="term" value="P:signal transduction"/>
    <property type="evidence" value="ECO:0007669"/>
    <property type="project" value="InterPro"/>
</dbReference>
<dbReference type="Proteomes" id="UP000683360">
    <property type="component" value="Unassembled WGS sequence"/>
</dbReference>
<dbReference type="GO" id="GO:0038023">
    <property type="term" value="F:signaling receptor activity"/>
    <property type="evidence" value="ECO:0007669"/>
    <property type="project" value="TreeGrafter"/>
</dbReference>
<dbReference type="AlphaFoldDB" id="A0A8S3U0R1"/>
<dbReference type="InterPro" id="IPR026906">
    <property type="entry name" value="LRR_5"/>
</dbReference>
<dbReference type="SMART" id="SM00255">
    <property type="entry name" value="TIR"/>
    <property type="match status" value="1"/>
</dbReference>
<feature type="transmembrane region" description="Helical" evidence="11">
    <location>
        <begin position="307"/>
        <end position="326"/>
    </location>
</feature>
<dbReference type="InterPro" id="IPR000157">
    <property type="entry name" value="TIR_dom"/>
</dbReference>
<dbReference type="SMART" id="SM00369">
    <property type="entry name" value="LRR_TYP"/>
    <property type="match status" value="4"/>
</dbReference>
<gene>
    <name evidence="13" type="ORF">MEDL_49527</name>
</gene>
<evidence type="ECO:0000256" key="3">
    <source>
        <dbReference type="ARBA" id="ARBA00022614"/>
    </source>
</evidence>
<dbReference type="OrthoDB" id="6069546at2759"/>
<evidence type="ECO:0000256" key="2">
    <source>
        <dbReference type="ARBA" id="ARBA00009634"/>
    </source>
</evidence>
<evidence type="ECO:0000256" key="10">
    <source>
        <dbReference type="ARBA" id="ARBA00023180"/>
    </source>
</evidence>
<evidence type="ECO:0000256" key="8">
    <source>
        <dbReference type="ARBA" id="ARBA00023136"/>
    </source>
</evidence>
<protein>
    <recommendedName>
        <fullName evidence="12">TIR domain-containing protein</fullName>
    </recommendedName>
</protein>
<dbReference type="PRINTS" id="PR01537">
    <property type="entry name" value="INTRLKN1R1F"/>
</dbReference>
<comment type="caution">
    <text evidence="13">The sequence shown here is derived from an EMBL/GenBank/DDBJ whole genome shotgun (WGS) entry which is preliminary data.</text>
</comment>
<dbReference type="SUPFAM" id="SSF52058">
    <property type="entry name" value="L domain-like"/>
    <property type="match status" value="1"/>
</dbReference>
<evidence type="ECO:0000313" key="14">
    <source>
        <dbReference type="Proteomes" id="UP000683360"/>
    </source>
</evidence>
<evidence type="ECO:0000256" key="6">
    <source>
        <dbReference type="ARBA" id="ARBA00022737"/>
    </source>
</evidence>
<keyword evidence="8 11" id="KW-0472">Membrane</keyword>
<comment type="similarity">
    <text evidence="2">Belongs to the Toll-like receptor family.</text>
</comment>
<keyword evidence="7 11" id="KW-1133">Transmembrane helix</keyword>
<keyword evidence="14" id="KW-1185">Reference proteome</keyword>
<dbReference type="PROSITE" id="PS50104">
    <property type="entry name" value="TIR"/>
    <property type="match status" value="1"/>
</dbReference>
<dbReference type="GO" id="GO:0005886">
    <property type="term" value="C:plasma membrane"/>
    <property type="evidence" value="ECO:0007669"/>
    <property type="project" value="TreeGrafter"/>
</dbReference>
<comment type="subcellular location">
    <subcellularLocation>
        <location evidence="1">Membrane</location>
        <topology evidence="1">Single-pass membrane protein</topology>
    </subcellularLocation>
</comment>
<name>A0A8S3U0R1_MYTED</name>
<evidence type="ECO:0000256" key="1">
    <source>
        <dbReference type="ARBA" id="ARBA00004167"/>
    </source>
</evidence>
<evidence type="ECO:0000256" key="7">
    <source>
        <dbReference type="ARBA" id="ARBA00022989"/>
    </source>
</evidence>
<keyword evidence="9" id="KW-0675">Receptor</keyword>
<dbReference type="SUPFAM" id="SSF52200">
    <property type="entry name" value="Toll/Interleukin receptor TIR domain"/>
    <property type="match status" value="1"/>
</dbReference>
<evidence type="ECO:0000256" key="11">
    <source>
        <dbReference type="SAM" id="Phobius"/>
    </source>
</evidence>
<dbReference type="Pfam" id="PF13855">
    <property type="entry name" value="LRR_8"/>
    <property type="match status" value="1"/>
</dbReference>
<evidence type="ECO:0000256" key="4">
    <source>
        <dbReference type="ARBA" id="ARBA00022692"/>
    </source>
</evidence>
<dbReference type="PANTHER" id="PTHR24365:SF541">
    <property type="entry name" value="PROTEIN TOLL-RELATED"/>
    <property type="match status" value="1"/>
</dbReference>
<reference evidence="13" key="1">
    <citation type="submission" date="2021-03" db="EMBL/GenBank/DDBJ databases">
        <authorList>
            <person name="Bekaert M."/>
        </authorList>
    </citation>
    <scope>NUCLEOTIDE SEQUENCE</scope>
</reference>
<keyword evidence="3" id="KW-0433">Leucine-rich repeat</keyword>
<dbReference type="InterPro" id="IPR032675">
    <property type="entry name" value="LRR_dom_sf"/>
</dbReference>
<evidence type="ECO:0000256" key="5">
    <source>
        <dbReference type="ARBA" id="ARBA00022729"/>
    </source>
</evidence>
<dbReference type="Gene3D" id="3.40.50.10140">
    <property type="entry name" value="Toll/interleukin-1 receptor homology (TIR) domain"/>
    <property type="match status" value="1"/>
</dbReference>
<evidence type="ECO:0000259" key="12">
    <source>
        <dbReference type="PROSITE" id="PS50104"/>
    </source>
</evidence>
<feature type="domain" description="TIR" evidence="12">
    <location>
        <begin position="358"/>
        <end position="496"/>
    </location>
</feature>
<evidence type="ECO:0000256" key="9">
    <source>
        <dbReference type="ARBA" id="ARBA00023170"/>
    </source>
</evidence>
<organism evidence="13 14">
    <name type="scientific">Mytilus edulis</name>
    <name type="common">Blue mussel</name>
    <dbReference type="NCBI Taxonomy" id="6550"/>
    <lineage>
        <taxon>Eukaryota</taxon>
        <taxon>Metazoa</taxon>
        <taxon>Spiralia</taxon>
        <taxon>Lophotrochozoa</taxon>
        <taxon>Mollusca</taxon>
        <taxon>Bivalvia</taxon>
        <taxon>Autobranchia</taxon>
        <taxon>Pteriomorphia</taxon>
        <taxon>Mytilida</taxon>
        <taxon>Mytiloidea</taxon>
        <taxon>Mytilidae</taxon>
        <taxon>Mytilinae</taxon>
        <taxon>Mytilus</taxon>
    </lineage>
</organism>
<dbReference type="Gene3D" id="3.80.10.10">
    <property type="entry name" value="Ribonuclease Inhibitor"/>
    <property type="match status" value="1"/>
</dbReference>
<dbReference type="InterPro" id="IPR001611">
    <property type="entry name" value="Leu-rich_rpt"/>
</dbReference>
<keyword evidence="6" id="KW-0677">Repeat</keyword>
<dbReference type="Pfam" id="PF13306">
    <property type="entry name" value="LRR_5"/>
    <property type="match status" value="1"/>
</dbReference>
<dbReference type="InterPro" id="IPR003591">
    <property type="entry name" value="Leu-rich_rpt_typical-subtyp"/>
</dbReference>